<dbReference type="EnsemblProtists" id="PYU1_T012767">
    <property type="protein sequence ID" value="PYU1_T012767"/>
    <property type="gene ID" value="PYU1_G012741"/>
</dbReference>
<dbReference type="eggNOG" id="ENOG502QRPU">
    <property type="taxonomic scope" value="Eukaryota"/>
</dbReference>
<dbReference type="GO" id="GO:0016491">
    <property type="term" value="F:oxidoreductase activity"/>
    <property type="evidence" value="ECO:0007669"/>
    <property type="project" value="UniProtKB-KW"/>
</dbReference>
<dbReference type="SUPFAM" id="SSF51735">
    <property type="entry name" value="NAD(P)-binding Rossmann-fold domains"/>
    <property type="match status" value="1"/>
</dbReference>
<evidence type="ECO:0000313" key="8">
    <source>
        <dbReference type="Proteomes" id="UP000019132"/>
    </source>
</evidence>
<reference evidence="8" key="1">
    <citation type="journal article" date="2010" name="Genome Biol.">
        <title>Genome sequence of the necrotrophic plant pathogen Pythium ultimum reveals original pathogenicity mechanisms and effector repertoire.</title>
        <authorList>
            <person name="Levesque C.A."/>
            <person name="Brouwer H."/>
            <person name="Cano L."/>
            <person name="Hamilton J.P."/>
            <person name="Holt C."/>
            <person name="Huitema E."/>
            <person name="Raffaele S."/>
            <person name="Robideau G.P."/>
            <person name="Thines M."/>
            <person name="Win J."/>
            <person name="Zerillo M.M."/>
            <person name="Beakes G.W."/>
            <person name="Boore J.L."/>
            <person name="Busam D."/>
            <person name="Dumas B."/>
            <person name="Ferriera S."/>
            <person name="Fuerstenberg S.I."/>
            <person name="Gachon C.M."/>
            <person name="Gaulin E."/>
            <person name="Govers F."/>
            <person name="Grenville-Briggs L."/>
            <person name="Horner N."/>
            <person name="Hostetler J."/>
            <person name="Jiang R.H."/>
            <person name="Johnson J."/>
            <person name="Krajaejun T."/>
            <person name="Lin H."/>
            <person name="Meijer H.J."/>
            <person name="Moore B."/>
            <person name="Morris P."/>
            <person name="Phuntmart V."/>
            <person name="Puiu D."/>
            <person name="Shetty J."/>
            <person name="Stajich J.E."/>
            <person name="Tripathy S."/>
            <person name="Wawra S."/>
            <person name="van West P."/>
            <person name="Whitty B.R."/>
            <person name="Coutinho P.M."/>
            <person name="Henrissat B."/>
            <person name="Martin F."/>
            <person name="Thomas P.D."/>
            <person name="Tyler B.M."/>
            <person name="De Vries R.P."/>
            <person name="Kamoun S."/>
            <person name="Yandell M."/>
            <person name="Tisserat N."/>
            <person name="Buell C.R."/>
        </authorList>
    </citation>
    <scope>NUCLEOTIDE SEQUENCE</scope>
    <source>
        <strain evidence="8">DAOM:BR144</strain>
    </source>
</reference>
<dbReference type="PRINTS" id="PR00081">
    <property type="entry name" value="GDHRDH"/>
</dbReference>
<dbReference type="OMA" id="LVAPGMM"/>
<reference evidence="8" key="2">
    <citation type="submission" date="2010-04" db="EMBL/GenBank/DDBJ databases">
        <authorList>
            <person name="Buell R."/>
            <person name="Hamilton J."/>
            <person name="Hostetler J."/>
        </authorList>
    </citation>
    <scope>NUCLEOTIDE SEQUENCE [LARGE SCALE GENOMIC DNA]</scope>
    <source>
        <strain evidence="8">DAOM:BR144</strain>
    </source>
</reference>
<dbReference type="EMBL" id="GL376588">
    <property type="status" value="NOT_ANNOTATED_CDS"/>
    <property type="molecule type" value="Genomic_DNA"/>
</dbReference>
<reference evidence="7" key="3">
    <citation type="submission" date="2015-02" db="UniProtKB">
        <authorList>
            <consortium name="EnsemblProtists"/>
        </authorList>
    </citation>
    <scope>IDENTIFICATION</scope>
    <source>
        <strain evidence="7">DAOM BR144</strain>
    </source>
</reference>
<evidence type="ECO:0000256" key="1">
    <source>
        <dbReference type="ARBA" id="ARBA00004240"/>
    </source>
</evidence>
<dbReference type="Proteomes" id="UP000019132">
    <property type="component" value="Unassembled WGS sequence"/>
</dbReference>
<accession>K3X6B8</accession>
<dbReference type="PIRSF" id="PIRSF000126">
    <property type="entry name" value="11-beta-HSD1"/>
    <property type="match status" value="1"/>
</dbReference>
<proteinExistence type="inferred from homology"/>
<comment type="similarity">
    <text evidence="2 5">Belongs to the short-chain dehydrogenases/reductases (SDR) family.</text>
</comment>
<name>K3X6B8_GLOUD</name>
<comment type="subcellular location">
    <subcellularLocation>
        <location evidence="1">Endoplasmic reticulum</location>
    </subcellularLocation>
</comment>
<dbReference type="FunFam" id="3.40.50.720:FF:000137">
    <property type="entry name" value="Hydroxysteroid (17-beta) dehydrogenase 3"/>
    <property type="match status" value="1"/>
</dbReference>
<sequence>MADRVLAAFTAAPAGLKVLAAIGGLLVARVALTFLGSLYAFFLRPAKSLKKFGQWAIVTGATDGIGKGLAMELARKGSNVVLMSRTQKKLEEVRDAILAKYPKVQVEVLAVDFNKIDEPSVRKSIEDVIERVKDVGVLFNNVGVSYDFPEYFDQLSMERVDSLIKLNVTSTTIMTKLVLPGMAQRKRGVVVNLSSGSGRLVVPLLSQYSATKQYVEQLTLCLADEYKSKKVHVQCHVPMFVSTKLAKIRHSSFMVPSPATYARAAVANLGYETLVSPYWPHALQIWVYENAPVWLMSKMATITHLSLRKRALKKLEQKKNE</sequence>
<keyword evidence="6" id="KW-0472">Membrane</keyword>
<dbReference type="InterPro" id="IPR020904">
    <property type="entry name" value="Sc_DH/Rdtase_CS"/>
</dbReference>
<dbReference type="PRINTS" id="PR00080">
    <property type="entry name" value="SDRFAMILY"/>
</dbReference>
<dbReference type="InterPro" id="IPR036291">
    <property type="entry name" value="NAD(P)-bd_dom_sf"/>
</dbReference>
<dbReference type="Pfam" id="PF00106">
    <property type="entry name" value="adh_short"/>
    <property type="match status" value="1"/>
</dbReference>
<dbReference type="VEuPathDB" id="FungiDB:PYU1_G012741"/>
<dbReference type="HOGENOM" id="CLU_010194_38_0_1"/>
<dbReference type="PANTHER" id="PTHR43899:SF13">
    <property type="entry name" value="RH59310P"/>
    <property type="match status" value="1"/>
</dbReference>
<evidence type="ECO:0000313" key="7">
    <source>
        <dbReference type="EnsemblProtists" id="PYU1_T012767"/>
    </source>
</evidence>
<evidence type="ECO:0000256" key="6">
    <source>
        <dbReference type="SAM" id="Phobius"/>
    </source>
</evidence>
<dbReference type="PANTHER" id="PTHR43899">
    <property type="entry name" value="RH59310P"/>
    <property type="match status" value="1"/>
</dbReference>
<evidence type="ECO:0000256" key="5">
    <source>
        <dbReference type="RuleBase" id="RU000363"/>
    </source>
</evidence>
<dbReference type="Gene3D" id="3.40.50.720">
    <property type="entry name" value="NAD(P)-binding Rossmann-like Domain"/>
    <property type="match status" value="1"/>
</dbReference>
<protein>
    <submittedName>
        <fullName evidence="7">Uncharacterized protein</fullName>
    </submittedName>
</protein>
<dbReference type="InterPro" id="IPR051019">
    <property type="entry name" value="VLCFA-Steroid_DH"/>
</dbReference>
<dbReference type="InParanoid" id="K3X6B8"/>
<dbReference type="InterPro" id="IPR002347">
    <property type="entry name" value="SDR_fam"/>
</dbReference>
<keyword evidence="6" id="KW-0812">Transmembrane</keyword>
<feature type="transmembrane region" description="Helical" evidence="6">
    <location>
        <begin position="20"/>
        <end position="42"/>
    </location>
</feature>
<evidence type="ECO:0000256" key="2">
    <source>
        <dbReference type="ARBA" id="ARBA00006484"/>
    </source>
</evidence>
<organism evidence="7 8">
    <name type="scientific">Globisporangium ultimum (strain ATCC 200006 / CBS 805.95 / DAOM BR144)</name>
    <name type="common">Pythium ultimum</name>
    <dbReference type="NCBI Taxonomy" id="431595"/>
    <lineage>
        <taxon>Eukaryota</taxon>
        <taxon>Sar</taxon>
        <taxon>Stramenopiles</taxon>
        <taxon>Oomycota</taxon>
        <taxon>Peronosporomycetes</taxon>
        <taxon>Pythiales</taxon>
        <taxon>Pythiaceae</taxon>
        <taxon>Globisporangium</taxon>
    </lineage>
</organism>
<keyword evidence="4" id="KW-0560">Oxidoreductase</keyword>
<dbReference type="CDD" id="cd05356">
    <property type="entry name" value="17beta-HSD1_like_SDR_c"/>
    <property type="match status" value="1"/>
</dbReference>
<evidence type="ECO:0000256" key="4">
    <source>
        <dbReference type="ARBA" id="ARBA00023002"/>
    </source>
</evidence>
<dbReference type="PROSITE" id="PS00061">
    <property type="entry name" value="ADH_SHORT"/>
    <property type="match status" value="1"/>
</dbReference>
<dbReference type="STRING" id="431595.K3X6B8"/>
<dbReference type="GO" id="GO:0005783">
    <property type="term" value="C:endoplasmic reticulum"/>
    <property type="evidence" value="ECO:0007669"/>
    <property type="project" value="UniProtKB-SubCell"/>
</dbReference>
<keyword evidence="3" id="KW-0521">NADP</keyword>
<dbReference type="AlphaFoldDB" id="K3X6B8"/>
<keyword evidence="8" id="KW-1185">Reference proteome</keyword>
<keyword evidence="6" id="KW-1133">Transmembrane helix</keyword>
<evidence type="ECO:0000256" key="3">
    <source>
        <dbReference type="ARBA" id="ARBA00022857"/>
    </source>
</evidence>
<dbReference type="FunCoup" id="K3X6B8">
    <property type="interactions" value="92"/>
</dbReference>